<protein>
    <submittedName>
        <fullName evidence="2">Uncharacterized protein</fullName>
    </submittedName>
</protein>
<feature type="compositionally biased region" description="Basic and acidic residues" evidence="1">
    <location>
        <begin position="45"/>
        <end position="56"/>
    </location>
</feature>
<accession>A0A9W8YAS4</accession>
<dbReference type="OrthoDB" id="4692165at2759"/>
<sequence>MTVAVADKGCSSQGEDEEYEKYDTRDLPSPPSGSPIIRAQSPVKGVEKGDAPGSKDEWHLITNQTRIHRPLQIREMDHHLSDLSRKAMRPSLKEQLRAAFVPSTFDARQRSFLPSSRLRAIVTQQSVQIAFDETPKVSESEGHAIQSLTDWIVTRACKLFAILNLCGFESANLRYSIRNFKDNEYDDSRLPLENPRKQLPPSDIFPTPMWSPHTLDVFYEEQWRLLVPVFSSHTFEYNLQPDIILPFTVETSDSDTAKSSFVRKVEIHPDHGKDLATFTVSTNLHKPLDKY</sequence>
<evidence type="ECO:0000313" key="2">
    <source>
        <dbReference type="EMBL" id="KAJ4370040.1"/>
    </source>
</evidence>
<proteinExistence type="predicted"/>
<organism evidence="2 3">
    <name type="scientific">Neocucurbitaria cava</name>
    <dbReference type="NCBI Taxonomy" id="798079"/>
    <lineage>
        <taxon>Eukaryota</taxon>
        <taxon>Fungi</taxon>
        <taxon>Dikarya</taxon>
        <taxon>Ascomycota</taxon>
        <taxon>Pezizomycotina</taxon>
        <taxon>Dothideomycetes</taxon>
        <taxon>Pleosporomycetidae</taxon>
        <taxon>Pleosporales</taxon>
        <taxon>Pleosporineae</taxon>
        <taxon>Cucurbitariaceae</taxon>
        <taxon>Neocucurbitaria</taxon>
    </lineage>
</organism>
<dbReference type="Proteomes" id="UP001140560">
    <property type="component" value="Unassembled WGS sequence"/>
</dbReference>
<name>A0A9W8YAS4_9PLEO</name>
<evidence type="ECO:0000313" key="3">
    <source>
        <dbReference type="Proteomes" id="UP001140560"/>
    </source>
</evidence>
<reference evidence="2" key="1">
    <citation type="submission" date="2022-10" db="EMBL/GenBank/DDBJ databases">
        <title>Tapping the CABI collections for fungal endophytes: first genome assemblies for Collariella, Neodidymelliopsis, Ascochyta clinopodiicola, Didymella pomorum, Didymosphaeria variabile, Neocosmospora piperis and Neocucurbitaria cava.</title>
        <authorList>
            <person name="Hill R."/>
        </authorList>
    </citation>
    <scope>NUCLEOTIDE SEQUENCE</scope>
    <source>
        <strain evidence="2">IMI 356814</strain>
    </source>
</reference>
<feature type="region of interest" description="Disordered" evidence="1">
    <location>
        <begin position="1"/>
        <end position="56"/>
    </location>
</feature>
<dbReference type="AlphaFoldDB" id="A0A9W8YAS4"/>
<gene>
    <name evidence="2" type="ORF">N0V83_005804</name>
</gene>
<evidence type="ECO:0000256" key="1">
    <source>
        <dbReference type="SAM" id="MobiDB-lite"/>
    </source>
</evidence>
<keyword evidence="3" id="KW-1185">Reference proteome</keyword>
<comment type="caution">
    <text evidence="2">The sequence shown here is derived from an EMBL/GenBank/DDBJ whole genome shotgun (WGS) entry which is preliminary data.</text>
</comment>
<dbReference type="EMBL" id="JAPEUY010000009">
    <property type="protein sequence ID" value="KAJ4370040.1"/>
    <property type="molecule type" value="Genomic_DNA"/>
</dbReference>